<name>A0A835UFK4_VANPL</name>
<organism evidence="2 3">
    <name type="scientific">Vanilla planifolia</name>
    <name type="common">Vanilla</name>
    <dbReference type="NCBI Taxonomy" id="51239"/>
    <lineage>
        <taxon>Eukaryota</taxon>
        <taxon>Viridiplantae</taxon>
        <taxon>Streptophyta</taxon>
        <taxon>Embryophyta</taxon>
        <taxon>Tracheophyta</taxon>
        <taxon>Spermatophyta</taxon>
        <taxon>Magnoliopsida</taxon>
        <taxon>Liliopsida</taxon>
        <taxon>Asparagales</taxon>
        <taxon>Orchidaceae</taxon>
        <taxon>Vanilloideae</taxon>
        <taxon>Vanilleae</taxon>
        <taxon>Vanilla</taxon>
    </lineage>
</organism>
<dbReference type="GO" id="GO:0005634">
    <property type="term" value="C:nucleus"/>
    <property type="evidence" value="ECO:0007669"/>
    <property type="project" value="TreeGrafter"/>
</dbReference>
<dbReference type="OrthoDB" id="420187at2759"/>
<dbReference type="Pfam" id="PF00443">
    <property type="entry name" value="UCH"/>
    <property type="match status" value="1"/>
</dbReference>
<dbReference type="EMBL" id="JADCNM010000012">
    <property type="protein sequence ID" value="KAG0459802.1"/>
    <property type="molecule type" value="Genomic_DNA"/>
</dbReference>
<protein>
    <recommendedName>
        <fullName evidence="1">USP domain-containing protein</fullName>
    </recommendedName>
</protein>
<dbReference type="GO" id="GO:0016579">
    <property type="term" value="P:protein deubiquitination"/>
    <property type="evidence" value="ECO:0007669"/>
    <property type="project" value="InterPro"/>
</dbReference>
<evidence type="ECO:0000259" key="1">
    <source>
        <dbReference type="PROSITE" id="PS50235"/>
    </source>
</evidence>
<dbReference type="InterPro" id="IPR038765">
    <property type="entry name" value="Papain-like_cys_pep_sf"/>
</dbReference>
<dbReference type="PROSITE" id="PS50235">
    <property type="entry name" value="USP_3"/>
    <property type="match status" value="1"/>
</dbReference>
<gene>
    <name evidence="2" type="ORF">HPP92_022930</name>
</gene>
<dbReference type="SUPFAM" id="SSF54001">
    <property type="entry name" value="Cysteine proteinases"/>
    <property type="match status" value="1"/>
</dbReference>
<sequence length="123" mass="13971">MVYLLDRSHSRACRIRDWCLMCELEQHVAMLQEGVGSLSPSKILLNMRSVGCRMGGGNQEDAHEFLRLLVMSLQAVCLEDMGGEKKVDLGLQETTLVQQIFGGRLKSKVKCLRCHHESERLRK</sequence>
<dbReference type="PANTHER" id="PTHR24006">
    <property type="entry name" value="UBIQUITIN CARBOXYL-TERMINAL HYDROLASE"/>
    <property type="match status" value="1"/>
</dbReference>
<dbReference type="GO" id="GO:0004843">
    <property type="term" value="F:cysteine-type deubiquitinase activity"/>
    <property type="evidence" value="ECO:0007669"/>
    <property type="project" value="InterPro"/>
</dbReference>
<evidence type="ECO:0000313" key="2">
    <source>
        <dbReference type="EMBL" id="KAG0459802.1"/>
    </source>
</evidence>
<dbReference type="InterPro" id="IPR050164">
    <property type="entry name" value="Peptidase_C19"/>
</dbReference>
<feature type="domain" description="USP" evidence="1">
    <location>
        <begin position="1"/>
        <end position="123"/>
    </location>
</feature>
<dbReference type="InterPro" id="IPR001394">
    <property type="entry name" value="Peptidase_C19_UCH"/>
</dbReference>
<dbReference type="AlphaFoldDB" id="A0A835UFK4"/>
<evidence type="ECO:0000313" key="3">
    <source>
        <dbReference type="Proteomes" id="UP000639772"/>
    </source>
</evidence>
<dbReference type="Gene3D" id="3.90.70.10">
    <property type="entry name" value="Cysteine proteinases"/>
    <property type="match status" value="1"/>
</dbReference>
<dbReference type="InterPro" id="IPR028889">
    <property type="entry name" value="USP"/>
</dbReference>
<comment type="caution">
    <text evidence="2">The sequence shown here is derived from an EMBL/GenBank/DDBJ whole genome shotgun (WGS) entry which is preliminary data.</text>
</comment>
<proteinExistence type="predicted"/>
<reference evidence="2 3" key="1">
    <citation type="journal article" date="2020" name="Nat. Food">
        <title>A phased Vanilla planifolia genome enables genetic improvement of flavour and production.</title>
        <authorList>
            <person name="Hasing T."/>
            <person name="Tang H."/>
            <person name="Brym M."/>
            <person name="Khazi F."/>
            <person name="Huang T."/>
            <person name="Chambers A.H."/>
        </authorList>
    </citation>
    <scope>NUCLEOTIDE SEQUENCE [LARGE SCALE GENOMIC DNA]</scope>
    <source>
        <tissue evidence="2">Leaf</tissue>
    </source>
</reference>
<dbReference type="Proteomes" id="UP000639772">
    <property type="component" value="Chromosome 12"/>
</dbReference>
<dbReference type="PANTHER" id="PTHR24006:SF685">
    <property type="entry name" value="UBIQUITIN CARBOXYL-TERMINAL HYDROLASE 15"/>
    <property type="match status" value="1"/>
</dbReference>
<accession>A0A835UFK4</accession>
<dbReference type="GO" id="GO:0005829">
    <property type="term" value="C:cytosol"/>
    <property type="evidence" value="ECO:0007669"/>
    <property type="project" value="TreeGrafter"/>
</dbReference>